<gene>
    <name evidence="2" type="ORF">UFOVP264_13</name>
</gene>
<feature type="domain" description="HNH nuclease" evidence="1">
    <location>
        <begin position="97"/>
        <end position="140"/>
    </location>
</feature>
<name>A0A6J5LLD9_9CAUD</name>
<organism evidence="2">
    <name type="scientific">uncultured Caudovirales phage</name>
    <dbReference type="NCBI Taxonomy" id="2100421"/>
    <lineage>
        <taxon>Viruses</taxon>
        <taxon>Duplodnaviria</taxon>
        <taxon>Heunggongvirae</taxon>
        <taxon>Uroviricota</taxon>
        <taxon>Caudoviricetes</taxon>
        <taxon>Peduoviridae</taxon>
        <taxon>Maltschvirus</taxon>
        <taxon>Maltschvirus maltsch</taxon>
    </lineage>
</organism>
<dbReference type="InterPro" id="IPR044925">
    <property type="entry name" value="His-Me_finger_sf"/>
</dbReference>
<dbReference type="InterPro" id="IPR003615">
    <property type="entry name" value="HNH_nuc"/>
</dbReference>
<evidence type="ECO:0000259" key="1">
    <source>
        <dbReference type="Pfam" id="PF13392"/>
    </source>
</evidence>
<proteinExistence type="predicted"/>
<evidence type="ECO:0000313" key="2">
    <source>
        <dbReference type="EMBL" id="CAB4133770.1"/>
    </source>
</evidence>
<dbReference type="Gene3D" id="1.10.10.60">
    <property type="entry name" value="Homeodomain-like"/>
    <property type="match status" value="1"/>
</dbReference>
<accession>A0A6J5LLD9</accession>
<dbReference type="EMBL" id="LR796277">
    <property type="protein sequence ID" value="CAB4133770.1"/>
    <property type="molecule type" value="Genomic_DNA"/>
</dbReference>
<reference evidence="2" key="1">
    <citation type="submission" date="2020-04" db="EMBL/GenBank/DDBJ databases">
        <authorList>
            <person name="Chiriac C."/>
            <person name="Salcher M."/>
            <person name="Ghai R."/>
            <person name="Kavagutti S V."/>
        </authorList>
    </citation>
    <scope>NUCLEOTIDE SEQUENCE</scope>
</reference>
<dbReference type="SUPFAM" id="SSF54060">
    <property type="entry name" value="His-Me finger endonucleases"/>
    <property type="match status" value="1"/>
</dbReference>
<sequence>MKVCLRCFELKEMFHGRDCKECRKKYLNQKWLERNSKTCPICKIEHNFGNCIECSDKCKILNRHKKINGCWEWKGKLSQDGYGSFQKVIDGKKTEIAAHRRSYEIFKGEIPEGMQVCHSCDNARCCNPDHLWIGTPRDNTQDCIKKGRRSPEKNRAIAAGKLTEDEVREIRELYKNGSSQKELQEKFKISQSQVSGILTYRFWRHVT</sequence>
<dbReference type="Gene3D" id="3.90.75.20">
    <property type="match status" value="1"/>
</dbReference>
<dbReference type="Pfam" id="PF13392">
    <property type="entry name" value="HNH_3"/>
    <property type="match status" value="1"/>
</dbReference>
<protein>
    <submittedName>
        <fullName evidence="2">HNH nuclease</fullName>
    </submittedName>
</protein>